<keyword evidence="2" id="KW-1185">Reference proteome</keyword>
<dbReference type="Proteomes" id="UP001614391">
    <property type="component" value="Unassembled WGS sequence"/>
</dbReference>
<sequence length="95" mass="9872">MRLTADGTTPISRSVLVNDFETDDGYAFALASPLLLAAGDRVALGRDGVAVTRADGERLVPAGTWSTRCSLGARKYFGRGAGKQVWGADEGAGGR</sequence>
<organism evidence="1 2">
    <name type="scientific">Streptomyces bikiniensis</name>
    <dbReference type="NCBI Taxonomy" id="1896"/>
    <lineage>
        <taxon>Bacteria</taxon>
        <taxon>Bacillati</taxon>
        <taxon>Actinomycetota</taxon>
        <taxon>Actinomycetes</taxon>
        <taxon>Kitasatosporales</taxon>
        <taxon>Streptomycetaceae</taxon>
        <taxon>Streptomyces</taxon>
    </lineage>
</organism>
<proteinExistence type="predicted"/>
<name>A0ABW8D2Y8_STRBI</name>
<dbReference type="RefSeq" id="WP_399619921.1">
    <property type="nucleotide sequence ID" value="NZ_JBITYT010000014.1"/>
</dbReference>
<evidence type="ECO:0000313" key="2">
    <source>
        <dbReference type="Proteomes" id="UP001614391"/>
    </source>
</evidence>
<comment type="caution">
    <text evidence="1">The sequence shown here is derived from an EMBL/GenBank/DDBJ whole genome shotgun (WGS) entry which is preliminary data.</text>
</comment>
<accession>A0ABW8D2Y8</accession>
<protein>
    <submittedName>
        <fullName evidence="1">Uncharacterized protein</fullName>
    </submittedName>
</protein>
<reference evidence="1 2" key="1">
    <citation type="submission" date="2024-10" db="EMBL/GenBank/DDBJ databases">
        <title>The Natural Products Discovery Center: Release of the First 8490 Sequenced Strains for Exploring Actinobacteria Biosynthetic Diversity.</title>
        <authorList>
            <person name="Kalkreuter E."/>
            <person name="Kautsar S.A."/>
            <person name="Yang D."/>
            <person name="Bader C.D."/>
            <person name="Teijaro C.N."/>
            <person name="Fluegel L."/>
            <person name="Davis C.M."/>
            <person name="Simpson J.R."/>
            <person name="Lauterbach L."/>
            <person name="Steele A.D."/>
            <person name="Gui C."/>
            <person name="Meng S."/>
            <person name="Li G."/>
            <person name="Viehrig K."/>
            <person name="Ye F."/>
            <person name="Su P."/>
            <person name="Kiefer A.F."/>
            <person name="Nichols A."/>
            <person name="Cepeda A.J."/>
            <person name="Yan W."/>
            <person name="Fan B."/>
            <person name="Jiang Y."/>
            <person name="Adhikari A."/>
            <person name="Zheng C.-J."/>
            <person name="Schuster L."/>
            <person name="Cowan T.M."/>
            <person name="Smanski M.J."/>
            <person name="Chevrette M.G."/>
            <person name="De Carvalho L.P.S."/>
            <person name="Shen B."/>
        </authorList>
    </citation>
    <scope>NUCLEOTIDE SEQUENCE [LARGE SCALE GENOMIC DNA]</scope>
    <source>
        <strain evidence="1 2">NPDC053346</strain>
    </source>
</reference>
<dbReference type="EMBL" id="JBITYT010000014">
    <property type="protein sequence ID" value="MFI9123094.1"/>
    <property type="molecule type" value="Genomic_DNA"/>
</dbReference>
<evidence type="ECO:0000313" key="1">
    <source>
        <dbReference type="EMBL" id="MFI9123094.1"/>
    </source>
</evidence>
<gene>
    <name evidence="1" type="ORF">ACIGW0_27495</name>
</gene>